<evidence type="ECO:0000256" key="1">
    <source>
        <dbReference type="SAM" id="Phobius"/>
    </source>
</evidence>
<keyword evidence="3" id="KW-1185">Reference proteome</keyword>
<evidence type="ECO:0000313" key="2">
    <source>
        <dbReference type="EMBL" id="GFJ96019.1"/>
    </source>
</evidence>
<gene>
    <name evidence="2" type="ORF">Prum_096610</name>
</gene>
<keyword evidence="1" id="KW-0812">Transmembrane</keyword>
<dbReference type="EMBL" id="BLPG01000002">
    <property type="protein sequence ID" value="GFJ96019.1"/>
    <property type="molecule type" value="Genomic_DNA"/>
</dbReference>
<comment type="caution">
    <text evidence="2">The sequence shown here is derived from an EMBL/GenBank/DDBJ whole genome shotgun (WGS) entry which is preliminary data.</text>
</comment>
<name>A0A6V8LN12_9ACTN</name>
<keyword evidence="1" id="KW-0472">Membrane</keyword>
<organism evidence="2 3">
    <name type="scientific">Phytohabitans rumicis</name>
    <dbReference type="NCBI Taxonomy" id="1076125"/>
    <lineage>
        <taxon>Bacteria</taxon>
        <taxon>Bacillati</taxon>
        <taxon>Actinomycetota</taxon>
        <taxon>Actinomycetes</taxon>
        <taxon>Micromonosporales</taxon>
        <taxon>Micromonosporaceae</taxon>
    </lineage>
</organism>
<reference evidence="2 3" key="2">
    <citation type="submission" date="2020-03" db="EMBL/GenBank/DDBJ databases">
        <authorList>
            <person name="Ichikawa N."/>
            <person name="Kimura A."/>
            <person name="Kitahashi Y."/>
            <person name="Uohara A."/>
        </authorList>
    </citation>
    <scope>NUCLEOTIDE SEQUENCE [LARGE SCALE GENOMIC DNA]</scope>
    <source>
        <strain evidence="2 3">NBRC 108638</strain>
    </source>
</reference>
<dbReference type="AlphaFoldDB" id="A0A6V8LN12"/>
<proteinExistence type="predicted"/>
<feature type="transmembrane region" description="Helical" evidence="1">
    <location>
        <begin position="6"/>
        <end position="25"/>
    </location>
</feature>
<keyword evidence="1" id="KW-1133">Transmembrane helix</keyword>
<evidence type="ECO:0000313" key="3">
    <source>
        <dbReference type="Proteomes" id="UP000482960"/>
    </source>
</evidence>
<accession>A0A6V8LN12</accession>
<sequence>MDGVNWWGQLIGVVASGVALVAGIITWVRKGPIGGGLAQKGSADWWLGVLFVFAGFMLLAGIVVVIGEA</sequence>
<protein>
    <submittedName>
        <fullName evidence="2">Uncharacterized protein</fullName>
    </submittedName>
</protein>
<feature type="transmembrane region" description="Helical" evidence="1">
    <location>
        <begin position="45"/>
        <end position="66"/>
    </location>
</feature>
<dbReference type="Proteomes" id="UP000482960">
    <property type="component" value="Unassembled WGS sequence"/>
</dbReference>
<reference evidence="2 3" key="1">
    <citation type="submission" date="2020-03" db="EMBL/GenBank/DDBJ databases">
        <title>Whole genome shotgun sequence of Phytohabitans rumicis NBRC 108638.</title>
        <authorList>
            <person name="Komaki H."/>
            <person name="Tamura T."/>
        </authorList>
    </citation>
    <scope>NUCLEOTIDE SEQUENCE [LARGE SCALE GENOMIC DNA]</scope>
    <source>
        <strain evidence="2 3">NBRC 108638</strain>
    </source>
</reference>